<sequence>MPRPPKNWNHCGPRAFDLTRESLQPFQDDKKKIVNADPSGRAGRHRQAKFLGQLIIFPRLSLRAVAYLVCLGFLIPTLGLAAYLLSAVHSEELTALQADARTRALLAASSVDDQMDTLLRTLKALPAEALTQNSQSHIRTELDRKGIVLFKRSEKLDVLSPVGGLDSGRITLDDASRSAAVAALSKQAPQIAVYDDAQDKGIDVWLAAASSDAKPVLIQARVPSAFLASPLKKFAAGGPWSISVVGPDGQILARTRAKSGSAPSLDKANRASLVEAVADTSQFGWKVAAQIPEKAVKLRAERNWITFVTLSSLLAAASFAGATWLTRNILEDPNARNLPPAGGKSGETAGQPAGMSLQFNSQDKPPHQRAPDGAREQLLRQALRAGNVGVWEWNLATGNIHWDAEIADIFNDLQPAYDYPARTLIRRVDRNDRRRLLKAIGDVIAGSKPLALEVRVSRRHNETRWIAVRGAPAETDGMEVKTLVGVAYDVTDQKLSLTRTDALLREVSHRSKNLLALILAMARLTARDAVDVKSHLKDFTLRVAGLAASQDLIVASDWQNVDLATLATAEIGAVARTDADRVAIMGPPVMLTPEAAQTLGMVLTELALNAVEHGALSTATGKVRLSWSFPDPATILISWRETSGPPFVADGPKGYGMSVVERFSTQGLKLSAHAVGNADEFTWTLTGPLVNIGHAPKSSGQV</sequence>
<keyword evidence="11" id="KW-0067">ATP-binding</keyword>
<evidence type="ECO:0000256" key="12">
    <source>
        <dbReference type="ARBA" id="ARBA00023026"/>
    </source>
</evidence>
<name>A0A1I7MW49_9HYPH</name>
<comment type="catalytic activity">
    <reaction evidence="1">
        <text>ATP + protein L-histidine = ADP + protein N-phospho-L-histidine.</text>
        <dbReference type="EC" id="2.7.13.3"/>
    </reaction>
</comment>
<evidence type="ECO:0000256" key="10">
    <source>
        <dbReference type="ARBA" id="ARBA00022777"/>
    </source>
</evidence>
<dbReference type="Gene3D" id="3.30.565.10">
    <property type="entry name" value="Histidine kinase-like ATPase, C-terminal domain"/>
    <property type="match status" value="1"/>
</dbReference>
<dbReference type="InterPro" id="IPR000014">
    <property type="entry name" value="PAS"/>
</dbReference>
<evidence type="ECO:0000256" key="3">
    <source>
        <dbReference type="ARBA" id="ARBA00021740"/>
    </source>
</evidence>
<dbReference type="InterPro" id="IPR011102">
    <property type="entry name" value="Sig_transdc_His_kinase_HWE"/>
</dbReference>
<dbReference type="CDD" id="cd00130">
    <property type="entry name" value="PAS"/>
    <property type="match status" value="1"/>
</dbReference>
<dbReference type="Gene3D" id="3.30.450.20">
    <property type="entry name" value="PAS domain"/>
    <property type="match status" value="1"/>
</dbReference>
<keyword evidence="8" id="KW-0677">Repeat</keyword>
<keyword evidence="14" id="KW-1133">Transmembrane helix</keyword>
<feature type="compositionally biased region" description="Basic and acidic residues" evidence="13">
    <location>
        <begin position="364"/>
        <end position="373"/>
    </location>
</feature>
<dbReference type="SMART" id="SM00911">
    <property type="entry name" value="HWE_HK"/>
    <property type="match status" value="1"/>
</dbReference>
<feature type="transmembrane region" description="Helical" evidence="14">
    <location>
        <begin position="304"/>
        <end position="325"/>
    </location>
</feature>
<dbReference type="Pfam" id="PF07536">
    <property type="entry name" value="HWE_HK"/>
    <property type="match status" value="1"/>
</dbReference>
<keyword evidence="12" id="KW-0843">Virulence</keyword>
<keyword evidence="10 16" id="KW-0418">Kinase</keyword>
<evidence type="ECO:0000256" key="11">
    <source>
        <dbReference type="ARBA" id="ARBA00022840"/>
    </source>
</evidence>
<proteinExistence type="predicted"/>
<dbReference type="OrthoDB" id="341208at2"/>
<evidence type="ECO:0000256" key="5">
    <source>
        <dbReference type="ARBA" id="ARBA00022630"/>
    </source>
</evidence>
<dbReference type="PANTHER" id="PTHR41523">
    <property type="entry name" value="TWO-COMPONENT SYSTEM SENSOR PROTEIN"/>
    <property type="match status" value="1"/>
</dbReference>
<dbReference type="Proteomes" id="UP000199423">
    <property type="component" value="Unassembled WGS sequence"/>
</dbReference>
<dbReference type="Gene3D" id="2.10.70.100">
    <property type="match status" value="1"/>
</dbReference>
<keyword evidence="4" id="KW-0597">Phosphoprotein</keyword>
<feature type="region of interest" description="Disordered" evidence="13">
    <location>
        <begin position="333"/>
        <end position="373"/>
    </location>
</feature>
<dbReference type="GO" id="GO:0005524">
    <property type="term" value="F:ATP binding"/>
    <property type="evidence" value="ECO:0007669"/>
    <property type="project" value="UniProtKB-KW"/>
</dbReference>
<dbReference type="AlphaFoldDB" id="A0A1I7MW49"/>
<protein>
    <recommendedName>
        <fullName evidence="3">Blue-light-activated histidine kinase</fullName>
        <ecNumber evidence="2">2.7.13.3</ecNumber>
    </recommendedName>
</protein>
<evidence type="ECO:0000313" key="16">
    <source>
        <dbReference type="EMBL" id="SFV26604.1"/>
    </source>
</evidence>
<keyword evidence="14" id="KW-0812">Transmembrane</keyword>
<dbReference type="STRING" id="51670.SAMN04488557_0530"/>
<evidence type="ECO:0000256" key="13">
    <source>
        <dbReference type="SAM" id="MobiDB-lite"/>
    </source>
</evidence>
<dbReference type="InterPro" id="IPR035965">
    <property type="entry name" value="PAS-like_dom_sf"/>
</dbReference>
<dbReference type="GO" id="GO:0004673">
    <property type="term" value="F:protein histidine kinase activity"/>
    <property type="evidence" value="ECO:0007669"/>
    <property type="project" value="UniProtKB-EC"/>
</dbReference>
<evidence type="ECO:0000256" key="4">
    <source>
        <dbReference type="ARBA" id="ARBA00022553"/>
    </source>
</evidence>
<evidence type="ECO:0000256" key="8">
    <source>
        <dbReference type="ARBA" id="ARBA00022737"/>
    </source>
</evidence>
<reference evidence="17" key="1">
    <citation type="submission" date="2016-10" db="EMBL/GenBank/DDBJ databases">
        <authorList>
            <person name="Varghese N."/>
            <person name="Submissions S."/>
        </authorList>
    </citation>
    <scope>NUCLEOTIDE SEQUENCE [LARGE SCALE GENOMIC DNA]</scope>
    <source>
        <strain evidence="17">DSM 1565</strain>
    </source>
</reference>
<dbReference type="EC" id="2.7.13.3" evidence="2"/>
<evidence type="ECO:0000256" key="7">
    <source>
        <dbReference type="ARBA" id="ARBA00022679"/>
    </source>
</evidence>
<dbReference type="EMBL" id="FPCH01000001">
    <property type="protein sequence ID" value="SFV26604.1"/>
    <property type="molecule type" value="Genomic_DNA"/>
</dbReference>
<evidence type="ECO:0000256" key="9">
    <source>
        <dbReference type="ARBA" id="ARBA00022741"/>
    </source>
</evidence>
<keyword evidence="9" id="KW-0547">Nucleotide-binding</keyword>
<feature type="domain" description="PAC" evidence="15">
    <location>
        <begin position="450"/>
        <end position="502"/>
    </location>
</feature>
<keyword evidence="14" id="KW-0472">Membrane</keyword>
<evidence type="ECO:0000256" key="6">
    <source>
        <dbReference type="ARBA" id="ARBA00022643"/>
    </source>
</evidence>
<evidence type="ECO:0000256" key="14">
    <source>
        <dbReference type="SAM" id="Phobius"/>
    </source>
</evidence>
<gene>
    <name evidence="16" type="ORF">SAMN04488557_0530</name>
</gene>
<evidence type="ECO:0000256" key="2">
    <source>
        <dbReference type="ARBA" id="ARBA00012438"/>
    </source>
</evidence>
<keyword evidence="17" id="KW-1185">Reference proteome</keyword>
<evidence type="ECO:0000259" key="15">
    <source>
        <dbReference type="PROSITE" id="PS50113"/>
    </source>
</evidence>
<feature type="transmembrane region" description="Helical" evidence="14">
    <location>
        <begin position="64"/>
        <end position="85"/>
    </location>
</feature>
<dbReference type="InterPro" id="IPR036890">
    <property type="entry name" value="HATPase_C_sf"/>
</dbReference>
<keyword evidence="5" id="KW-0285">Flavoprotein</keyword>
<dbReference type="InterPro" id="IPR000700">
    <property type="entry name" value="PAS-assoc_C"/>
</dbReference>
<organism evidence="16 17">
    <name type="scientific">Hyphomicrobium facile</name>
    <dbReference type="NCBI Taxonomy" id="51670"/>
    <lineage>
        <taxon>Bacteria</taxon>
        <taxon>Pseudomonadati</taxon>
        <taxon>Pseudomonadota</taxon>
        <taxon>Alphaproteobacteria</taxon>
        <taxon>Hyphomicrobiales</taxon>
        <taxon>Hyphomicrobiaceae</taxon>
        <taxon>Hyphomicrobium</taxon>
    </lineage>
</organism>
<keyword evidence="6" id="KW-0288">FMN</keyword>
<dbReference type="PROSITE" id="PS50113">
    <property type="entry name" value="PAC"/>
    <property type="match status" value="1"/>
</dbReference>
<dbReference type="SUPFAM" id="SSF55785">
    <property type="entry name" value="PYP-like sensor domain (PAS domain)"/>
    <property type="match status" value="1"/>
</dbReference>
<keyword evidence="7" id="KW-0808">Transferase</keyword>
<accession>A0A1I7MW49</accession>
<evidence type="ECO:0000256" key="1">
    <source>
        <dbReference type="ARBA" id="ARBA00000085"/>
    </source>
</evidence>
<evidence type="ECO:0000313" key="17">
    <source>
        <dbReference type="Proteomes" id="UP000199423"/>
    </source>
</evidence>
<dbReference type="PANTHER" id="PTHR41523:SF8">
    <property type="entry name" value="ETHYLENE RESPONSE SENSOR PROTEIN"/>
    <property type="match status" value="1"/>
</dbReference>